<feature type="binding site" description="axial binding residue" evidence="6">
    <location>
        <position position="534"/>
    </location>
    <ligand>
        <name>heme</name>
        <dbReference type="ChEBI" id="CHEBI:30413"/>
    </ligand>
    <ligandPart>
        <name>Fe</name>
        <dbReference type="ChEBI" id="CHEBI:18248"/>
    </ligandPart>
</feature>
<organism evidence="8 9">
    <name type="scientific">Colletotrichum tabaci</name>
    <dbReference type="NCBI Taxonomy" id="1209068"/>
    <lineage>
        <taxon>Eukaryota</taxon>
        <taxon>Fungi</taxon>
        <taxon>Dikarya</taxon>
        <taxon>Ascomycota</taxon>
        <taxon>Pezizomycotina</taxon>
        <taxon>Sordariomycetes</taxon>
        <taxon>Hypocreomycetidae</taxon>
        <taxon>Glomerellales</taxon>
        <taxon>Glomerellaceae</taxon>
        <taxon>Colletotrichum</taxon>
        <taxon>Colletotrichum destructivum species complex</taxon>
    </lineage>
</organism>
<dbReference type="PRINTS" id="PR00463">
    <property type="entry name" value="EP450I"/>
</dbReference>
<dbReference type="GO" id="GO:0005506">
    <property type="term" value="F:iron ion binding"/>
    <property type="evidence" value="ECO:0007669"/>
    <property type="project" value="InterPro"/>
</dbReference>
<keyword evidence="9" id="KW-1185">Reference proteome</keyword>
<dbReference type="PRINTS" id="PR00385">
    <property type="entry name" value="P450"/>
</dbReference>
<evidence type="ECO:0000256" key="5">
    <source>
        <dbReference type="ARBA" id="ARBA00023004"/>
    </source>
</evidence>
<keyword evidence="4 6" id="KW-0479">Metal-binding</keyword>
<dbReference type="Proteomes" id="UP001327957">
    <property type="component" value="Unassembled WGS sequence"/>
</dbReference>
<dbReference type="InterPro" id="IPR036396">
    <property type="entry name" value="Cyt_P450_sf"/>
</dbReference>
<keyword evidence="5 6" id="KW-0408">Iron</keyword>
<dbReference type="Pfam" id="PF00067">
    <property type="entry name" value="p450"/>
    <property type="match status" value="2"/>
</dbReference>
<dbReference type="EMBL" id="JASAOK010000043">
    <property type="protein sequence ID" value="KAK6215455.1"/>
    <property type="molecule type" value="Genomic_DNA"/>
</dbReference>
<accession>A0AAV9T9T1</accession>
<dbReference type="GO" id="GO:0020037">
    <property type="term" value="F:heme binding"/>
    <property type="evidence" value="ECO:0007669"/>
    <property type="project" value="InterPro"/>
</dbReference>
<evidence type="ECO:0000256" key="2">
    <source>
        <dbReference type="ARBA" id="ARBA00010617"/>
    </source>
</evidence>
<evidence type="ECO:0000256" key="6">
    <source>
        <dbReference type="PIRSR" id="PIRSR602401-1"/>
    </source>
</evidence>
<dbReference type="InterPro" id="IPR002401">
    <property type="entry name" value="Cyt_P450_E_grp-I"/>
</dbReference>
<keyword evidence="7" id="KW-0560">Oxidoreductase</keyword>
<sequence>MATPTVVFTAQTGGLLLATILIVGMICYRFALPTPLAGIPHNKHSTQRVMGDLPDLAKFNKETRLFWAWLTMQVEKINSPIIQVFMAPLGKPHVVISDYREAHDILVHRHKEFDRADFFAETMGPLAPEGHILFKSDDKFRLHRKVIGDLMSPSFLQHVAAPSLYVNLCKHIQLWDAKIALSQGRPFEAMDDIYYSALDAVTSFAFSDNFPHNATRSRVEFYSALPQSSLTIPDDEDAPVVFPKSPITDDFVEALRDLSLVYDEALAAPLPKLAWFFILRRESTKKAVQVKDSVFGKEIDLGIDRIRGGKDGSRVKSALDHMLFREATIAEKEGRLPDFHRRMIYDETITFISAGHDTSSTTLCWGIKRLADNPGIQEKLRKQLRASLSAASSEGRWPTHNEILRTSMPYLDAVVEEMLRLAQPVPGLVRQATCDTQILGHFVPKGTQVFMLANGPSFLSPAMPVEESLRTQQGRDSKESLKMWKEDGRMASFMPERWLVPAPAGTKAENTFDGFVFDQTAGPMMAFSLGPRGCFGRRLAYMSLKLLLTLIAWNYELLPCGENLSSYTAHDILTNRPDFCYVRPRKL</sequence>
<dbReference type="PROSITE" id="PS00086">
    <property type="entry name" value="CYTOCHROME_P450"/>
    <property type="match status" value="1"/>
</dbReference>
<dbReference type="InterPro" id="IPR001128">
    <property type="entry name" value="Cyt_P450"/>
</dbReference>
<dbReference type="Gene3D" id="1.10.630.10">
    <property type="entry name" value="Cytochrome P450"/>
    <property type="match status" value="1"/>
</dbReference>
<evidence type="ECO:0000313" key="8">
    <source>
        <dbReference type="EMBL" id="KAK6215455.1"/>
    </source>
</evidence>
<comment type="caution">
    <text evidence="8">The sequence shown here is derived from an EMBL/GenBank/DDBJ whole genome shotgun (WGS) entry which is preliminary data.</text>
</comment>
<proteinExistence type="inferred from homology"/>
<comment type="similarity">
    <text evidence="2 7">Belongs to the cytochrome P450 family.</text>
</comment>
<reference evidence="8 9" key="1">
    <citation type="submission" date="2023-04" db="EMBL/GenBank/DDBJ databases">
        <title>Colletotrichum tabacum stain YC1 causing leaf anthracnose on Nicotiana tabacum(L.) cv.</title>
        <authorList>
            <person name="Ji Z."/>
            <person name="Wang M."/>
            <person name="Zhang J."/>
            <person name="Wang N."/>
            <person name="Zhou Z."/>
        </authorList>
    </citation>
    <scope>NUCLEOTIDE SEQUENCE [LARGE SCALE GENOMIC DNA]</scope>
    <source>
        <strain evidence="8 9">YC1</strain>
    </source>
</reference>
<evidence type="ECO:0000313" key="9">
    <source>
        <dbReference type="Proteomes" id="UP001327957"/>
    </source>
</evidence>
<dbReference type="PANTHER" id="PTHR24305:SF232">
    <property type="entry name" value="P450, PUTATIVE (EUROFUNG)-RELATED"/>
    <property type="match status" value="1"/>
</dbReference>
<comment type="cofactor">
    <cofactor evidence="1 6">
        <name>heme</name>
        <dbReference type="ChEBI" id="CHEBI:30413"/>
    </cofactor>
</comment>
<dbReference type="SUPFAM" id="SSF48264">
    <property type="entry name" value="Cytochrome P450"/>
    <property type="match status" value="2"/>
</dbReference>
<evidence type="ECO:0000256" key="1">
    <source>
        <dbReference type="ARBA" id="ARBA00001971"/>
    </source>
</evidence>
<dbReference type="GO" id="GO:0016705">
    <property type="term" value="F:oxidoreductase activity, acting on paired donors, with incorporation or reduction of molecular oxygen"/>
    <property type="evidence" value="ECO:0007669"/>
    <property type="project" value="InterPro"/>
</dbReference>
<dbReference type="GO" id="GO:0004497">
    <property type="term" value="F:monooxygenase activity"/>
    <property type="evidence" value="ECO:0007669"/>
    <property type="project" value="UniProtKB-KW"/>
</dbReference>
<dbReference type="InterPro" id="IPR050121">
    <property type="entry name" value="Cytochrome_P450_monoxygenase"/>
</dbReference>
<protein>
    <submittedName>
        <fullName evidence="8">Cytochrome P450 monooxygenase</fullName>
    </submittedName>
</protein>
<keyword evidence="7 8" id="KW-0503">Monooxygenase</keyword>
<dbReference type="AlphaFoldDB" id="A0AAV9T9T1"/>
<evidence type="ECO:0000256" key="4">
    <source>
        <dbReference type="ARBA" id="ARBA00022723"/>
    </source>
</evidence>
<evidence type="ECO:0000256" key="7">
    <source>
        <dbReference type="RuleBase" id="RU000461"/>
    </source>
</evidence>
<evidence type="ECO:0000256" key="3">
    <source>
        <dbReference type="ARBA" id="ARBA00022617"/>
    </source>
</evidence>
<dbReference type="PANTHER" id="PTHR24305">
    <property type="entry name" value="CYTOCHROME P450"/>
    <property type="match status" value="1"/>
</dbReference>
<keyword evidence="3 6" id="KW-0349">Heme</keyword>
<dbReference type="InterPro" id="IPR017972">
    <property type="entry name" value="Cyt_P450_CS"/>
</dbReference>
<name>A0AAV9T9T1_9PEZI</name>
<gene>
    <name evidence="8" type="ORF">QIS74_08474</name>
</gene>